<dbReference type="EMBL" id="CAADJD010000011">
    <property type="protein sequence ID" value="VFS58415.1"/>
    <property type="molecule type" value="Genomic_DNA"/>
</dbReference>
<dbReference type="GO" id="GO:0004801">
    <property type="term" value="F:transaldolase activity"/>
    <property type="evidence" value="ECO:0007669"/>
    <property type="project" value="UniProtKB-EC"/>
</dbReference>
<accession>A0A485ACI3</accession>
<name>A0A485ACI3_KLUCR</name>
<gene>
    <name evidence="2" type="primary">talA</name>
    <name evidence="2" type="ORF">NCTC12993_01036</name>
</gene>
<reference evidence="2 3" key="1">
    <citation type="submission" date="2019-03" db="EMBL/GenBank/DDBJ databases">
        <authorList>
            <consortium name="Pathogen Informatics"/>
        </authorList>
    </citation>
    <scope>NUCLEOTIDE SEQUENCE [LARGE SCALE GENOMIC DNA]</scope>
    <source>
        <strain evidence="2 3">NCTC12993</strain>
    </source>
</reference>
<dbReference type="Proteomes" id="UP000401081">
    <property type="component" value="Unassembled WGS sequence"/>
</dbReference>
<evidence type="ECO:0000313" key="3">
    <source>
        <dbReference type="Proteomes" id="UP000401081"/>
    </source>
</evidence>
<dbReference type="Gene3D" id="3.20.20.70">
    <property type="entry name" value="Aldolase class I"/>
    <property type="match status" value="1"/>
</dbReference>
<dbReference type="PROSITE" id="PS01054">
    <property type="entry name" value="TRANSALDOLASE_1"/>
    <property type="match status" value="1"/>
</dbReference>
<evidence type="ECO:0000256" key="1">
    <source>
        <dbReference type="ARBA" id="ARBA00023270"/>
    </source>
</evidence>
<keyword evidence="3" id="KW-1185">Reference proteome</keyword>
<dbReference type="GO" id="GO:0005975">
    <property type="term" value="P:carbohydrate metabolic process"/>
    <property type="evidence" value="ECO:0007669"/>
    <property type="project" value="InterPro"/>
</dbReference>
<dbReference type="Pfam" id="PF00923">
    <property type="entry name" value="TAL_FSA"/>
    <property type="match status" value="1"/>
</dbReference>
<evidence type="ECO:0000313" key="2">
    <source>
        <dbReference type="EMBL" id="VFS58415.1"/>
    </source>
</evidence>
<organism evidence="2 3">
    <name type="scientific">Kluyvera cryocrescens</name>
    <name type="common">Kluyvera citrophila</name>
    <dbReference type="NCBI Taxonomy" id="580"/>
    <lineage>
        <taxon>Bacteria</taxon>
        <taxon>Pseudomonadati</taxon>
        <taxon>Pseudomonadota</taxon>
        <taxon>Gammaproteobacteria</taxon>
        <taxon>Enterobacterales</taxon>
        <taxon>Enterobacteriaceae</taxon>
        <taxon>Kluyvera</taxon>
    </lineage>
</organism>
<dbReference type="InterPro" id="IPR013785">
    <property type="entry name" value="Aldolase_TIM"/>
</dbReference>
<dbReference type="InterPro" id="IPR001585">
    <property type="entry name" value="TAL/FSA"/>
</dbReference>
<dbReference type="SUPFAM" id="SSF51569">
    <property type="entry name" value="Aldolase"/>
    <property type="match status" value="1"/>
</dbReference>
<dbReference type="GO" id="GO:0006098">
    <property type="term" value="P:pentose-phosphate shunt"/>
    <property type="evidence" value="ECO:0007669"/>
    <property type="project" value="UniProtKB-UniPathway"/>
</dbReference>
<protein>
    <submittedName>
        <fullName evidence="2">Transaldolase A</fullName>
        <ecNumber evidence="2">2.2.1.2</ecNumber>
    </submittedName>
</protein>
<sequence>MNQLEQLKQHTIIVADSGDIDSIMAYQPEDATTNPSLIYKAAQLPQYQKPDKRDRSPP</sequence>
<keyword evidence="1" id="KW-0704">Schiff base</keyword>
<proteinExistence type="predicted"/>
<dbReference type="UniPathway" id="UPA00115">
    <property type="reaction ID" value="UER00414"/>
</dbReference>
<dbReference type="InterPro" id="IPR018225">
    <property type="entry name" value="Transaldolase_AS"/>
</dbReference>
<dbReference type="AlphaFoldDB" id="A0A485ACI3"/>
<keyword evidence="2" id="KW-0808">Transferase</keyword>
<dbReference type="EC" id="2.2.1.2" evidence="2"/>